<feature type="region of interest" description="Disordered" evidence="1">
    <location>
        <begin position="1"/>
        <end position="30"/>
    </location>
</feature>
<feature type="compositionally biased region" description="Basic residues" evidence="1">
    <location>
        <begin position="8"/>
        <end position="17"/>
    </location>
</feature>
<proteinExistence type="predicted"/>
<dbReference type="Proteomes" id="UP000095350">
    <property type="component" value="Unassembled WGS sequence"/>
</dbReference>
<evidence type="ECO:0000313" key="2">
    <source>
        <dbReference type="EMBL" id="CUN10743.1"/>
    </source>
</evidence>
<dbReference type="AlphaFoldDB" id="A0A173U6P1"/>
<evidence type="ECO:0000256" key="1">
    <source>
        <dbReference type="SAM" id="MobiDB-lite"/>
    </source>
</evidence>
<accession>A0A173U6P1</accession>
<dbReference type="PaxDb" id="166486-ERS852572_01945"/>
<organism evidence="2 3">
    <name type="scientific">Roseburia intestinalis</name>
    <dbReference type="NCBI Taxonomy" id="166486"/>
    <lineage>
        <taxon>Bacteria</taxon>
        <taxon>Bacillati</taxon>
        <taxon>Bacillota</taxon>
        <taxon>Clostridia</taxon>
        <taxon>Lachnospirales</taxon>
        <taxon>Lachnospiraceae</taxon>
        <taxon>Roseburia</taxon>
    </lineage>
</organism>
<dbReference type="EMBL" id="CYXZ01000013">
    <property type="protein sequence ID" value="CUN10743.1"/>
    <property type="molecule type" value="Genomic_DNA"/>
</dbReference>
<dbReference type="STRING" id="166486.ERS852572_01945"/>
<name>A0A173U6P1_9FIRM</name>
<sequence>MTVCTFSRKLKNNKPKQGRTEEKQLFLLEK</sequence>
<gene>
    <name evidence="2" type="ORF">ERS852572_01945</name>
</gene>
<protein>
    <submittedName>
        <fullName evidence="2">Uncharacterized protein</fullName>
    </submittedName>
</protein>
<feature type="compositionally biased region" description="Basic and acidic residues" evidence="1">
    <location>
        <begin position="18"/>
        <end position="30"/>
    </location>
</feature>
<reference evidence="2 3" key="1">
    <citation type="submission" date="2015-09" db="EMBL/GenBank/DDBJ databases">
        <authorList>
            <consortium name="Pathogen Informatics"/>
        </authorList>
    </citation>
    <scope>NUCLEOTIDE SEQUENCE [LARGE SCALE GENOMIC DNA]</scope>
    <source>
        <strain evidence="2 3">2789STDY5834960</strain>
    </source>
</reference>
<evidence type="ECO:0000313" key="3">
    <source>
        <dbReference type="Proteomes" id="UP000095350"/>
    </source>
</evidence>